<dbReference type="Proteomes" id="UP000708208">
    <property type="component" value="Unassembled WGS sequence"/>
</dbReference>
<keyword evidence="3" id="KW-1185">Reference proteome</keyword>
<evidence type="ECO:0000313" key="3">
    <source>
        <dbReference type="Proteomes" id="UP000708208"/>
    </source>
</evidence>
<evidence type="ECO:0000313" key="2">
    <source>
        <dbReference type="EMBL" id="CAG7826937.1"/>
    </source>
</evidence>
<evidence type="ECO:0000256" key="1">
    <source>
        <dbReference type="SAM" id="MobiDB-lite"/>
    </source>
</evidence>
<feature type="non-terminal residue" evidence="2">
    <location>
        <position position="1"/>
    </location>
</feature>
<organism evidence="2 3">
    <name type="scientific">Allacma fusca</name>
    <dbReference type="NCBI Taxonomy" id="39272"/>
    <lineage>
        <taxon>Eukaryota</taxon>
        <taxon>Metazoa</taxon>
        <taxon>Ecdysozoa</taxon>
        <taxon>Arthropoda</taxon>
        <taxon>Hexapoda</taxon>
        <taxon>Collembola</taxon>
        <taxon>Symphypleona</taxon>
        <taxon>Sminthuridae</taxon>
        <taxon>Allacma</taxon>
    </lineage>
</organism>
<dbReference type="EMBL" id="CAJVCH010541668">
    <property type="protein sequence ID" value="CAG7826937.1"/>
    <property type="molecule type" value="Genomic_DNA"/>
</dbReference>
<reference evidence="2" key="1">
    <citation type="submission" date="2021-06" db="EMBL/GenBank/DDBJ databases">
        <authorList>
            <person name="Hodson N. C."/>
            <person name="Mongue J. A."/>
            <person name="Jaron S. K."/>
        </authorList>
    </citation>
    <scope>NUCLEOTIDE SEQUENCE</scope>
</reference>
<accession>A0A8J2L108</accession>
<sequence>MSLDLLDRLDIYPGCETDDNPRIGDLSLMMQFLGCHGVQENFTSVIRDFEYHQRGHDHISIKPLCRTPLRTSNYELEDIPTGFGSPSMGPLTGPSEVPVNL</sequence>
<dbReference type="AlphaFoldDB" id="A0A8J2L108"/>
<comment type="caution">
    <text evidence="2">The sequence shown here is derived from an EMBL/GenBank/DDBJ whole genome shotgun (WGS) entry which is preliminary data.</text>
</comment>
<proteinExistence type="predicted"/>
<name>A0A8J2L108_9HEXA</name>
<protein>
    <submittedName>
        <fullName evidence="2">Uncharacterized protein</fullName>
    </submittedName>
</protein>
<gene>
    <name evidence="2" type="ORF">AFUS01_LOCUS36960</name>
</gene>
<feature type="region of interest" description="Disordered" evidence="1">
    <location>
        <begin position="77"/>
        <end position="101"/>
    </location>
</feature>